<dbReference type="OrthoDB" id="244158at2759"/>
<keyword evidence="5" id="KW-0963">Cytoplasm</keyword>
<organism evidence="10 11">
    <name type="scientific">Dimorphilus gyrociliatus</name>
    <dbReference type="NCBI Taxonomy" id="2664684"/>
    <lineage>
        <taxon>Eukaryota</taxon>
        <taxon>Metazoa</taxon>
        <taxon>Spiralia</taxon>
        <taxon>Lophotrochozoa</taxon>
        <taxon>Annelida</taxon>
        <taxon>Polychaeta</taxon>
        <taxon>Polychaeta incertae sedis</taxon>
        <taxon>Dinophilidae</taxon>
        <taxon>Dimorphilus</taxon>
    </lineage>
</organism>
<evidence type="ECO:0000256" key="1">
    <source>
        <dbReference type="ARBA" id="ARBA00004123"/>
    </source>
</evidence>
<proteinExistence type="inferred from homology"/>
<protein>
    <submittedName>
        <fullName evidence="10">DgyrCDS2800</fullName>
    </submittedName>
</protein>
<dbReference type="InterPro" id="IPR044189">
    <property type="entry name" value="XPO4/7-like"/>
</dbReference>
<evidence type="ECO:0000256" key="6">
    <source>
        <dbReference type="ARBA" id="ARBA00022927"/>
    </source>
</evidence>
<dbReference type="GO" id="GO:0005737">
    <property type="term" value="C:cytoplasm"/>
    <property type="evidence" value="ECO:0007669"/>
    <property type="project" value="UniProtKB-SubCell"/>
</dbReference>
<dbReference type="AlphaFoldDB" id="A0A7I8VEE2"/>
<feature type="domain" description="Exportin-7/Ran-binding protein 17 TPR repeats" evidence="9">
    <location>
        <begin position="409"/>
        <end position="633"/>
    </location>
</feature>
<reference evidence="10 11" key="1">
    <citation type="submission" date="2020-08" db="EMBL/GenBank/DDBJ databases">
        <authorList>
            <person name="Hejnol A."/>
        </authorList>
    </citation>
    <scope>NUCLEOTIDE SEQUENCE [LARGE SCALE GENOMIC DNA]</scope>
</reference>
<evidence type="ECO:0000313" key="11">
    <source>
        <dbReference type="Proteomes" id="UP000549394"/>
    </source>
</evidence>
<feature type="region of interest" description="Disordered" evidence="8">
    <location>
        <begin position="1054"/>
        <end position="1076"/>
    </location>
</feature>
<dbReference type="Proteomes" id="UP000549394">
    <property type="component" value="Unassembled WGS sequence"/>
</dbReference>
<evidence type="ECO:0000256" key="4">
    <source>
        <dbReference type="ARBA" id="ARBA00022448"/>
    </source>
</evidence>
<comment type="caution">
    <text evidence="10">The sequence shown here is derived from an EMBL/GenBank/DDBJ whole genome shotgun (WGS) entry which is preliminary data.</text>
</comment>
<evidence type="ECO:0000313" key="10">
    <source>
        <dbReference type="EMBL" id="CAD5113638.1"/>
    </source>
</evidence>
<evidence type="ECO:0000256" key="3">
    <source>
        <dbReference type="ARBA" id="ARBA00009466"/>
    </source>
</evidence>
<dbReference type="InterPro" id="IPR011989">
    <property type="entry name" value="ARM-like"/>
</dbReference>
<dbReference type="Pfam" id="PF25795">
    <property type="entry name" value="TPR_XPO7"/>
    <property type="match status" value="1"/>
</dbReference>
<evidence type="ECO:0000256" key="8">
    <source>
        <dbReference type="SAM" id="MobiDB-lite"/>
    </source>
</evidence>
<evidence type="ECO:0000256" key="7">
    <source>
        <dbReference type="ARBA" id="ARBA00023242"/>
    </source>
</evidence>
<dbReference type="InterPro" id="IPR016024">
    <property type="entry name" value="ARM-type_fold"/>
</dbReference>
<comment type="similarity">
    <text evidence="3">Belongs to the exportin family.</text>
</comment>
<dbReference type="EMBL" id="CAJFCJ010000004">
    <property type="protein sequence ID" value="CAD5113638.1"/>
    <property type="molecule type" value="Genomic_DNA"/>
</dbReference>
<name>A0A7I8VEE2_9ANNE</name>
<dbReference type="GO" id="GO:0005049">
    <property type="term" value="F:nuclear export signal receptor activity"/>
    <property type="evidence" value="ECO:0007669"/>
    <property type="project" value="InterPro"/>
</dbReference>
<dbReference type="PANTHER" id="PTHR12596">
    <property type="entry name" value="EXPORTIN 4,7-RELATED"/>
    <property type="match status" value="1"/>
</dbReference>
<dbReference type="Gene3D" id="1.25.10.10">
    <property type="entry name" value="Leucine-rich Repeat Variant"/>
    <property type="match status" value="1"/>
</dbReference>
<sequence>MEQEAERVEELSRQMYETTDPATRASAESTLVELANAPNCLELCILIMDRGRSHYAQNIAASTLAKITSALSPQQRLDLRAYCLQYVRNRGTDMLPWVLSAVVSLWSKVVKQGWWDVIDDKHVLRDVVNHVSNMMEETPYTPMALKLLTQLVTDMNCTEMDSGRARHRKTASSFRDHHLYDVARAAVTASRRGINVGSQDISSSAVKLALACLNFDFIGTGSEEISDDLATVQVPTTWRPLFLDSGTVRVFLDSYVFLQSSNECHYALSCLVQLASCRRSLFNNSERAIFLSSIVECVRSILEQGSHTLAQNELNYHEFCRLLARLKSNYQLQELVKLADYQKLLDDIAGFTLVALRSVWPAAPNSVHYVLALWQRLVASVPYVKAAENHMLDTYAPEVARAFIQMRLQHAANDGDEELLKDSGMLTQQLEQLATIGRCEYTRTAQLLSNLMDEACKAYVANNTDTVRRQLAWLIYMIGAVIGGRVSFSSTDAHDDLDGELTVKVLQLVSEVDNRLALGQRSEHVDKAILFFFEQFRKMYVGEQVPRTSKMYRRLQESLGLGDETAVLGVIIHKLLTNLKLWPSPEQPVVVKTLSVLSDLSIGYSSVRKLVKLDAVKDLLERHSPETVPLLRPPPPPVDPRHMRCRSTLYTALGRLLLLDLADDDEKFESFMTPVGVALEAVERSMSSNESPEMTKRTLVGLIRDIKGIAFAFNTKSSFMLLLDWLMPRFTPLLRAVLEKWRDDPNLSTPVLKLYAELAQNRSQRLHFDVSSPNGILLFREISQVIVLYGRKVLESGSTDTSDIYAHKLKGVSICMQMLKAALAGNYVNFGVFALYGDPALEDSLQMIIQMVTSFSRELLLQYTKLAHAYYALMECLAQDHVNFISRLEPQIIVYILSTVADGLSSLDTVVSTSCCAILDNILSYVLKKIFRRRSNNNDDNDTRLMAALDSNSQILQHMLSTVLHMVMYEECRNQWSMSRPLLVLVLLQPECWTNLRTQMEQQQPESKRVSMSRCFDNLMEGIERNLLVKNRDRFTQNLSVFRRDVTEVLRGGANRPAVRENEANGAPGEALDMMS</sequence>
<keyword evidence="11" id="KW-1185">Reference proteome</keyword>
<keyword evidence="7" id="KW-0539">Nucleus</keyword>
<evidence type="ECO:0000256" key="2">
    <source>
        <dbReference type="ARBA" id="ARBA00004496"/>
    </source>
</evidence>
<keyword evidence="6" id="KW-0653">Protein transport</keyword>
<dbReference type="GO" id="GO:0005643">
    <property type="term" value="C:nuclear pore"/>
    <property type="evidence" value="ECO:0007669"/>
    <property type="project" value="TreeGrafter"/>
</dbReference>
<dbReference type="PANTHER" id="PTHR12596:SF2">
    <property type="entry name" value="EXPORTIN-7 ISOFORM X1"/>
    <property type="match status" value="1"/>
</dbReference>
<evidence type="ECO:0000259" key="9">
    <source>
        <dbReference type="Pfam" id="PF25795"/>
    </source>
</evidence>
<accession>A0A7I8VEE2</accession>
<dbReference type="SUPFAM" id="SSF48371">
    <property type="entry name" value="ARM repeat"/>
    <property type="match status" value="1"/>
</dbReference>
<dbReference type="GO" id="GO:0006611">
    <property type="term" value="P:protein export from nucleus"/>
    <property type="evidence" value="ECO:0007669"/>
    <property type="project" value="TreeGrafter"/>
</dbReference>
<dbReference type="InterPro" id="IPR057947">
    <property type="entry name" value="TPR_XPO7/RBP17"/>
</dbReference>
<keyword evidence="4" id="KW-0813">Transport</keyword>
<gene>
    <name evidence="10" type="ORF">DGYR_LOCUS2595</name>
</gene>
<comment type="subcellular location">
    <subcellularLocation>
        <location evidence="2">Cytoplasm</location>
    </subcellularLocation>
    <subcellularLocation>
        <location evidence="1">Nucleus</location>
    </subcellularLocation>
</comment>
<evidence type="ECO:0000256" key="5">
    <source>
        <dbReference type="ARBA" id="ARBA00022490"/>
    </source>
</evidence>